<feature type="binding site" evidence="8">
    <location>
        <position position="125"/>
    </location>
    <ligand>
        <name>Cu cation</name>
        <dbReference type="ChEBI" id="CHEBI:23378"/>
    </ligand>
</feature>
<feature type="binding site" evidence="8">
    <location>
        <position position="122"/>
    </location>
    <ligand>
        <name>Cu cation</name>
        <dbReference type="ChEBI" id="CHEBI:23378"/>
    </ligand>
</feature>
<evidence type="ECO:0000256" key="5">
    <source>
        <dbReference type="ARBA" id="ARBA00022982"/>
    </source>
</evidence>
<keyword evidence="4" id="KW-0574">Periplasm</keyword>
<evidence type="ECO:0000256" key="2">
    <source>
        <dbReference type="ARBA" id="ARBA00022448"/>
    </source>
</evidence>
<dbReference type="PRINTS" id="PR00156">
    <property type="entry name" value="COPPERBLUE"/>
</dbReference>
<dbReference type="InterPro" id="IPR001235">
    <property type="entry name" value="Copper_blue_Plastocyanin"/>
</dbReference>
<dbReference type="EMBL" id="QOPC01000023">
    <property type="protein sequence ID" value="RCL37404.1"/>
    <property type="molecule type" value="Genomic_DNA"/>
</dbReference>
<keyword evidence="5" id="KW-0249">Electron transport</keyword>
<comment type="caution">
    <text evidence="11">The sequence shown here is derived from an EMBL/GenBank/DDBJ whole genome shotgun (WGS) entry which is preliminary data.</text>
</comment>
<dbReference type="GO" id="GO:0005507">
    <property type="term" value="F:copper ion binding"/>
    <property type="evidence" value="ECO:0007669"/>
    <property type="project" value="UniProtKB-UniRule"/>
</dbReference>
<keyword evidence="3 8" id="KW-0479">Metal-binding</keyword>
<feature type="domain" description="Blue (type 1) copper" evidence="10">
    <location>
        <begin position="50"/>
        <end position="136"/>
    </location>
</feature>
<keyword evidence="6 8" id="KW-0186">Copper</keyword>
<feature type="binding site" evidence="8">
    <location>
        <position position="84"/>
    </location>
    <ligand>
        <name>Cu cation</name>
        <dbReference type="ChEBI" id="CHEBI:23378"/>
    </ligand>
</feature>
<organism evidence="11 12">
    <name type="scientific">SAR86 cluster bacterium</name>
    <dbReference type="NCBI Taxonomy" id="2030880"/>
    <lineage>
        <taxon>Bacteria</taxon>
        <taxon>Pseudomonadati</taxon>
        <taxon>Pseudomonadota</taxon>
        <taxon>Gammaproteobacteria</taxon>
        <taxon>SAR86 cluster</taxon>
    </lineage>
</organism>
<evidence type="ECO:0000256" key="6">
    <source>
        <dbReference type="ARBA" id="ARBA00023008"/>
    </source>
</evidence>
<dbReference type="CDD" id="cd04218">
    <property type="entry name" value="Pseudoazurin"/>
    <property type="match status" value="1"/>
</dbReference>
<protein>
    <recommendedName>
        <fullName evidence="7">Pseudoazurin</fullName>
    </recommendedName>
</protein>
<dbReference type="InterPro" id="IPR012745">
    <property type="entry name" value="Pseudoazurin"/>
</dbReference>
<dbReference type="InterPro" id="IPR002386">
    <property type="entry name" value="Amicyanin/Pseudoazurin"/>
</dbReference>
<dbReference type="Pfam" id="PF00127">
    <property type="entry name" value="Copper-bind"/>
    <property type="match status" value="1"/>
</dbReference>
<feature type="compositionally biased region" description="Low complexity" evidence="9">
    <location>
        <begin position="21"/>
        <end position="37"/>
    </location>
</feature>
<dbReference type="NCBIfam" id="TIGR02375">
    <property type="entry name" value="pseudoazurin"/>
    <property type="match status" value="1"/>
</dbReference>
<comment type="cofactor">
    <cofactor evidence="8">
        <name>Cu cation</name>
        <dbReference type="ChEBI" id="CHEBI:23378"/>
    </cofactor>
    <text evidence="8">Binds 1 copper ion per subunit.</text>
</comment>
<evidence type="ECO:0000256" key="3">
    <source>
        <dbReference type="ARBA" id="ARBA00022723"/>
    </source>
</evidence>
<evidence type="ECO:0000256" key="4">
    <source>
        <dbReference type="ARBA" id="ARBA00022764"/>
    </source>
</evidence>
<dbReference type="InterPro" id="IPR000923">
    <property type="entry name" value="BlueCu_1"/>
</dbReference>
<dbReference type="InterPro" id="IPR008972">
    <property type="entry name" value="Cupredoxin"/>
</dbReference>
<name>A0A368BKI5_9GAMM</name>
<feature type="region of interest" description="Disordered" evidence="9">
    <location>
        <begin position="20"/>
        <end position="46"/>
    </location>
</feature>
<dbReference type="AlphaFoldDB" id="A0A368BKI5"/>
<accession>A0A368BKI5</accession>
<dbReference type="PRINTS" id="PR00155">
    <property type="entry name" value="AMICYANIN"/>
</dbReference>
<dbReference type="GO" id="GO:0042597">
    <property type="term" value="C:periplasmic space"/>
    <property type="evidence" value="ECO:0007669"/>
    <property type="project" value="UniProtKB-SubCell"/>
</dbReference>
<dbReference type="GO" id="GO:0009055">
    <property type="term" value="F:electron transfer activity"/>
    <property type="evidence" value="ECO:0007669"/>
    <property type="project" value="InterPro"/>
</dbReference>
<reference evidence="11 12" key="1">
    <citation type="journal article" date="2018" name="Microbiome">
        <title>Fine metagenomic profile of the Mediterranean stratified and mixed water columns revealed by assembly and recruitment.</title>
        <authorList>
            <person name="Haro-Moreno J.M."/>
            <person name="Lopez-Perez M."/>
            <person name="De La Torre J.R."/>
            <person name="Picazo A."/>
            <person name="Camacho A."/>
            <person name="Rodriguez-Valera F."/>
        </authorList>
    </citation>
    <scope>NUCLEOTIDE SEQUENCE [LARGE SCALE GENOMIC DNA]</scope>
    <source>
        <strain evidence="11">MED-G84</strain>
    </source>
</reference>
<sequence>MVSARLASNVSVCLEGQSCGAATSSSTSSSISAESSSKVQLSEGSEHTVKMLNSGDGGMMIFEPAVLKVSIGDTVHFKATDAAHNSASIEGMIPDGAQTWAGALSQDISVVLDTEGVYVYQCDPHVMMAMIGVIQVGEAVNLDTIKTSVGVQKSKFMMNAERIDEYLSKL</sequence>
<dbReference type="SUPFAM" id="SSF49503">
    <property type="entry name" value="Cupredoxins"/>
    <property type="match status" value="1"/>
</dbReference>
<evidence type="ECO:0000256" key="9">
    <source>
        <dbReference type="SAM" id="MobiDB-lite"/>
    </source>
</evidence>
<comment type="subcellular location">
    <subcellularLocation>
        <location evidence="1">Periplasm</location>
    </subcellularLocation>
</comment>
<feature type="binding site" evidence="8">
    <location>
        <position position="130"/>
    </location>
    <ligand>
        <name>Cu cation</name>
        <dbReference type="ChEBI" id="CHEBI:23378"/>
    </ligand>
</feature>
<evidence type="ECO:0000313" key="11">
    <source>
        <dbReference type="EMBL" id="RCL37404.1"/>
    </source>
</evidence>
<proteinExistence type="predicted"/>
<evidence type="ECO:0000256" key="1">
    <source>
        <dbReference type="ARBA" id="ARBA00004418"/>
    </source>
</evidence>
<dbReference type="Proteomes" id="UP000253032">
    <property type="component" value="Unassembled WGS sequence"/>
</dbReference>
<evidence type="ECO:0000313" key="12">
    <source>
        <dbReference type="Proteomes" id="UP000253032"/>
    </source>
</evidence>
<gene>
    <name evidence="11" type="ORF">DBW98_03895</name>
</gene>
<evidence type="ECO:0000256" key="7">
    <source>
        <dbReference type="NCBIfam" id="TIGR02375"/>
    </source>
</evidence>
<evidence type="ECO:0000256" key="8">
    <source>
        <dbReference type="PIRSR" id="PIRSR602386-1"/>
    </source>
</evidence>
<evidence type="ECO:0000259" key="10">
    <source>
        <dbReference type="Pfam" id="PF00127"/>
    </source>
</evidence>
<keyword evidence="2" id="KW-0813">Transport</keyword>
<dbReference type="Gene3D" id="2.60.40.420">
    <property type="entry name" value="Cupredoxins - blue copper proteins"/>
    <property type="match status" value="1"/>
</dbReference>